<protein>
    <recommendedName>
        <fullName evidence="7">THAP-type domain-containing protein</fullName>
    </recommendedName>
</protein>
<evidence type="ECO:0000256" key="3">
    <source>
        <dbReference type="ARBA" id="ARBA00022833"/>
    </source>
</evidence>
<dbReference type="PANTHER" id="PTHR31751">
    <property type="entry name" value="SI:CH211-108C17.2-RELATED-RELATED"/>
    <property type="match status" value="1"/>
</dbReference>
<keyword evidence="4 5" id="KW-0238">DNA-binding</keyword>
<name>A0AA88YU31_PINIB</name>
<keyword evidence="1" id="KW-0479">Metal-binding</keyword>
<dbReference type="InterPro" id="IPR006612">
    <property type="entry name" value="THAP_Znf"/>
</dbReference>
<gene>
    <name evidence="8" type="ORF">FSP39_017919</name>
</gene>
<reference evidence="8" key="1">
    <citation type="submission" date="2019-08" db="EMBL/GenBank/DDBJ databases">
        <title>The improved chromosome-level genome for the pearl oyster Pinctada fucata martensii using PacBio sequencing and Hi-C.</title>
        <authorList>
            <person name="Zheng Z."/>
        </authorList>
    </citation>
    <scope>NUCLEOTIDE SEQUENCE</scope>
    <source>
        <strain evidence="8">ZZ-2019</strain>
        <tissue evidence="8">Adductor muscle</tissue>
    </source>
</reference>
<keyword evidence="2 5" id="KW-0863">Zinc-finger</keyword>
<evidence type="ECO:0000256" key="5">
    <source>
        <dbReference type="PROSITE-ProRule" id="PRU00309"/>
    </source>
</evidence>
<dbReference type="SMART" id="SM00692">
    <property type="entry name" value="DM3"/>
    <property type="match status" value="1"/>
</dbReference>
<accession>A0AA88YU31</accession>
<dbReference type="Proteomes" id="UP001186944">
    <property type="component" value="Unassembled WGS sequence"/>
</dbReference>
<dbReference type="PROSITE" id="PS50950">
    <property type="entry name" value="ZF_THAP"/>
    <property type="match status" value="1"/>
</dbReference>
<organism evidence="8 9">
    <name type="scientific">Pinctada imbricata</name>
    <name type="common">Atlantic pearl-oyster</name>
    <name type="synonym">Pinctada martensii</name>
    <dbReference type="NCBI Taxonomy" id="66713"/>
    <lineage>
        <taxon>Eukaryota</taxon>
        <taxon>Metazoa</taxon>
        <taxon>Spiralia</taxon>
        <taxon>Lophotrochozoa</taxon>
        <taxon>Mollusca</taxon>
        <taxon>Bivalvia</taxon>
        <taxon>Autobranchia</taxon>
        <taxon>Pteriomorphia</taxon>
        <taxon>Pterioida</taxon>
        <taxon>Pterioidea</taxon>
        <taxon>Pteriidae</taxon>
        <taxon>Pinctada</taxon>
    </lineage>
</organism>
<dbReference type="AlphaFoldDB" id="A0AA88YU31"/>
<feature type="compositionally biased region" description="Basic and acidic residues" evidence="6">
    <location>
        <begin position="299"/>
        <end position="310"/>
    </location>
</feature>
<dbReference type="GO" id="GO:0008270">
    <property type="term" value="F:zinc ion binding"/>
    <property type="evidence" value="ECO:0007669"/>
    <property type="project" value="UniProtKB-KW"/>
</dbReference>
<proteinExistence type="predicted"/>
<dbReference type="GO" id="GO:0003677">
    <property type="term" value="F:DNA binding"/>
    <property type="evidence" value="ECO:0007669"/>
    <property type="project" value="UniProtKB-UniRule"/>
</dbReference>
<feature type="region of interest" description="Disordered" evidence="6">
    <location>
        <begin position="261"/>
        <end position="310"/>
    </location>
</feature>
<keyword evidence="3" id="KW-0862">Zinc</keyword>
<dbReference type="PANTHER" id="PTHR31751:SF42">
    <property type="entry name" value="PROTEIN CBG10204"/>
    <property type="match status" value="1"/>
</dbReference>
<dbReference type="SMART" id="SM00980">
    <property type="entry name" value="THAP"/>
    <property type="match status" value="1"/>
</dbReference>
<evidence type="ECO:0000256" key="2">
    <source>
        <dbReference type="ARBA" id="ARBA00022771"/>
    </source>
</evidence>
<evidence type="ECO:0000256" key="1">
    <source>
        <dbReference type="ARBA" id="ARBA00022723"/>
    </source>
</evidence>
<keyword evidence="9" id="KW-1185">Reference proteome</keyword>
<evidence type="ECO:0000313" key="8">
    <source>
        <dbReference type="EMBL" id="KAK3107593.1"/>
    </source>
</evidence>
<evidence type="ECO:0000256" key="6">
    <source>
        <dbReference type="SAM" id="MobiDB-lite"/>
    </source>
</evidence>
<dbReference type="SUPFAM" id="SSF57716">
    <property type="entry name" value="Glucocorticoid receptor-like (DNA-binding domain)"/>
    <property type="match status" value="1"/>
</dbReference>
<dbReference type="Pfam" id="PF05485">
    <property type="entry name" value="THAP"/>
    <property type="match status" value="1"/>
</dbReference>
<evidence type="ECO:0000313" key="9">
    <source>
        <dbReference type="Proteomes" id="UP001186944"/>
    </source>
</evidence>
<comment type="caution">
    <text evidence="8">The sequence shown here is derived from an EMBL/GenBank/DDBJ whole genome shotgun (WGS) entry which is preliminary data.</text>
</comment>
<dbReference type="EMBL" id="VSWD01000002">
    <property type="protein sequence ID" value="KAK3107593.1"/>
    <property type="molecule type" value="Genomic_DNA"/>
</dbReference>
<evidence type="ECO:0000256" key="4">
    <source>
        <dbReference type="ARBA" id="ARBA00023125"/>
    </source>
</evidence>
<feature type="domain" description="THAP-type" evidence="7">
    <location>
        <begin position="13"/>
        <end position="105"/>
    </location>
</feature>
<feature type="region of interest" description="Disordered" evidence="6">
    <location>
        <begin position="137"/>
        <end position="163"/>
    </location>
</feature>
<evidence type="ECO:0000259" key="7">
    <source>
        <dbReference type="PROSITE" id="PS50950"/>
    </source>
</evidence>
<sequence length="812" mass="92153">MPRGDRGGKSTGIGERCVAANCGNTRADGVSMFRFRTVKETNRYKIWTNFVRTKRKDWTPTYHSVICSAHFEDKWLSFRYRFEKDNMESRKRKCRLIEDAVPTIHAKPPDPPAAEGNSMPMEDQDCVQDNVTQSEQSVVKSTHPGLNILSGKEKSDYQDSPPKKIRRAYAKREAAREDLGTLSEENSCNVGCQINMRKRMKSKRCQTSLDKKTADRAYNIQKLKTVDKGCQTDANVIFEKPKLKDAFVQADIRGKRRNISTAAHIEEPEGPPSSPIVQEETDDPDFEPPSSPFSDDTESDRSDETQMQNRVEKQRKFIVFESNLMELFHTCPQCTKPVAAEIQYVNGTMVKINQECGSCSFERSWFSQPSTGGKPICNLLMSAAILFSGSSPSKALKLFQFMNVAAISFNTYISHQRYFLYPAIGFMWQKYIDRYHNDVLLTDQTVNLAGDGRADSPGHSAKYGCYSLLDVDEGNVVGIQLVQSNEVGGSVQMEKEGLRRSMLQLQSKNIKIDTFVSDRHPQINKWVRENMEGTTHYFDVWHVAKGLKKKLFALSQQKECSDLQRWIKSIINHLYWVAATSKGETDQMMLAKWKSILNHVANIHTGHSNLFPSCQHGPLEGADRQKKWLKPGTKAYEKLQDIVTSRQLLKDIPRLSHGDLQTSAIEGYHSVINHFAPKMLSFSYHGMFCRLVLAALHFNENNNRSQATTVDGSLKYKIVFPKYKRGESIVRKIPVESTYEYVDSLMKIVFGLAPVSRMNKSGVQLYIDTPPPLCSKYDRPDKAEAVERMASRFIQTRQGNQHTPGLDQGTSS</sequence>